<gene>
    <name evidence="2" type="ORF">L284_05740</name>
</gene>
<protein>
    <submittedName>
        <fullName evidence="2">Uncharacterized protein</fullName>
    </submittedName>
</protein>
<feature type="compositionally biased region" description="Basic and acidic residues" evidence="1">
    <location>
        <begin position="121"/>
        <end position="135"/>
    </location>
</feature>
<accession>T0I142</accession>
<comment type="caution">
    <text evidence="2">The sequence shown here is derived from an EMBL/GenBank/DDBJ whole genome shotgun (WGS) entry which is preliminary data.</text>
</comment>
<keyword evidence="3" id="KW-1185">Reference proteome</keyword>
<sequence>MYACQDGAKNMPGDAQDHTPFSAISADETVRFAGTEPFWSGDVSAGRLTYKTPENPIGETLAVSRFAGRGGLSFSGERDGALLTLAIAPGPCSDGMSDRSYPFAAMLKHGEETRSGCAWTDRQRPTGEGSAAERR</sequence>
<evidence type="ECO:0000256" key="1">
    <source>
        <dbReference type="SAM" id="MobiDB-lite"/>
    </source>
</evidence>
<dbReference type="Proteomes" id="UP000015527">
    <property type="component" value="Unassembled WGS sequence"/>
</dbReference>
<feature type="region of interest" description="Disordered" evidence="1">
    <location>
        <begin position="1"/>
        <end position="20"/>
    </location>
</feature>
<dbReference type="eggNOG" id="COG3650">
    <property type="taxonomic scope" value="Bacteria"/>
</dbReference>
<organism evidence="2 3">
    <name type="scientific">Novosphingobium lindaniclasticum LE124</name>
    <dbReference type="NCBI Taxonomy" id="1096930"/>
    <lineage>
        <taxon>Bacteria</taxon>
        <taxon>Pseudomonadati</taxon>
        <taxon>Pseudomonadota</taxon>
        <taxon>Alphaproteobacteria</taxon>
        <taxon>Sphingomonadales</taxon>
        <taxon>Sphingomonadaceae</taxon>
        <taxon>Novosphingobium</taxon>
    </lineage>
</organism>
<reference evidence="2 3" key="1">
    <citation type="journal article" date="2013" name="Genome Announc.">
        <title>Genome Sequence of Novosphingobium lindaniclasticum LE124T, Isolated from a Hexachlorocyclohexane Dumpsite.</title>
        <authorList>
            <person name="Saxena A."/>
            <person name="Nayyar N."/>
            <person name="Sangwan N."/>
            <person name="Kumari R."/>
            <person name="Khurana J.P."/>
            <person name="Lal R."/>
        </authorList>
    </citation>
    <scope>NUCLEOTIDE SEQUENCE [LARGE SCALE GENOMIC DNA]</scope>
    <source>
        <strain evidence="2 3">LE124</strain>
    </source>
</reference>
<evidence type="ECO:0000313" key="2">
    <source>
        <dbReference type="EMBL" id="EQB18033.1"/>
    </source>
</evidence>
<feature type="region of interest" description="Disordered" evidence="1">
    <location>
        <begin position="112"/>
        <end position="135"/>
    </location>
</feature>
<dbReference type="EMBL" id="ATHL01000046">
    <property type="protein sequence ID" value="EQB18033.1"/>
    <property type="molecule type" value="Genomic_DNA"/>
</dbReference>
<name>T0I142_9SPHN</name>
<evidence type="ECO:0000313" key="3">
    <source>
        <dbReference type="Proteomes" id="UP000015527"/>
    </source>
</evidence>
<dbReference type="PATRIC" id="fig|1096930.3.peg.1135"/>
<proteinExistence type="predicted"/>
<dbReference type="AlphaFoldDB" id="T0I142"/>